<feature type="domain" description="Post-SET" evidence="7">
    <location>
        <begin position="127"/>
        <end position="143"/>
    </location>
</feature>
<feature type="domain" description="SET" evidence="6">
    <location>
        <begin position="2"/>
        <end position="114"/>
    </location>
</feature>
<dbReference type="SUPFAM" id="SSF82199">
    <property type="entry name" value="SET domain"/>
    <property type="match status" value="1"/>
</dbReference>
<comment type="caution">
    <text evidence="8">The sequence shown here is derived from an EMBL/GenBank/DDBJ whole genome shotgun (WGS) entry which is preliminary data.</text>
</comment>
<keyword evidence="4 8" id="KW-0808">Transferase</keyword>
<comment type="subcellular location">
    <subcellularLocation>
        <location evidence="1">Chromosome</location>
    </subcellularLocation>
</comment>
<gene>
    <name evidence="8" type="ORF">DLM46_30305</name>
</gene>
<evidence type="ECO:0000256" key="5">
    <source>
        <dbReference type="ARBA" id="ARBA00022691"/>
    </source>
</evidence>
<dbReference type="InterPro" id="IPR050777">
    <property type="entry name" value="SET2_Histone-Lys_MeTrsfase"/>
</dbReference>
<dbReference type="PANTHER" id="PTHR22884">
    <property type="entry name" value="SET DOMAIN PROTEINS"/>
    <property type="match status" value="1"/>
</dbReference>
<protein>
    <submittedName>
        <fullName evidence="8">SET domain-containing protein-lysine N-methyltransferase</fullName>
    </submittedName>
</protein>
<dbReference type="RefSeq" id="WP_115106845.1">
    <property type="nucleotide sequence ID" value="NZ_QHKS01000026.1"/>
</dbReference>
<sequence length="159" mass="17702">MRSVVVRRSPVHGKGVFALRTIKAGERILEYKGEVTMWDRAVKRYQRDGRADGHTFFFGLSDGRVIDGERGGNSARWLNHACVPNCETVEEGQRVFVIAAADISTGDELFIDYQLSVEGRRTEAVRAAYRCLCGAAGCRGSMLGHARKTARSERQPGRR</sequence>
<keyword evidence="5" id="KW-0949">S-adenosyl-L-methionine</keyword>
<dbReference type="GO" id="GO:0032259">
    <property type="term" value="P:methylation"/>
    <property type="evidence" value="ECO:0007669"/>
    <property type="project" value="UniProtKB-KW"/>
</dbReference>
<dbReference type="GO" id="GO:0005694">
    <property type="term" value="C:chromosome"/>
    <property type="evidence" value="ECO:0007669"/>
    <property type="project" value="UniProtKB-SubCell"/>
</dbReference>
<proteinExistence type="predicted"/>
<evidence type="ECO:0000256" key="1">
    <source>
        <dbReference type="ARBA" id="ARBA00004286"/>
    </source>
</evidence>
<name>A0A370N0D4_9BURK</name>
<dbReference type="GO" id="GO:0008168">
    <property type="term" value="F:methyltransferase activity"/>
    <property type="evidence" value="ECO:0007669"/>
    <property type="project" value="UniProtKB-KW"/>
</dbReference>
<dbReference type="Pfam" id="PF00856">
    <property type="entry name" value="SET"/>
    <property type="match status" value="1"/>
</dbReference>
<dbReference type="InterPro" id="IPR003616">
    <property type="entry name" value="Post-SET_dom"/>
</dbReference>
<dbReference type="Proteomes" id="UP000254875">
    <property type="component" value="Unassembled WGS sequence"/>
</dbReference>
<dbReference type="PROSITE" id="PS50868">
    <property type="entry name" value="POST_SET"/>
    <property type="match status" value="1"/>
</dbReference>
<dbReference type="AlphaFoldDB" id="A0A370N0D4"/>
<keyword evidence="2" id="KW-0158">Chromosome</keyword>
<evidence type="ECO:0000313" key="8">
    <source>
        <dbReference type="EMBL" id="RDJ99080.1"/>
    </source>
</evidence>
<keyword evidence="9" id="KW-1185">Reference proteome</keyword>
<accession>A0A370N0D4</accession>
<dbReference type="OrthoDB" id="9790349at2"/>
<dbReference type="EMBL" id="QHKS01000026">
    <property type="protein sequence ID" value="RDJ99080.1"/>
    <property type="molecule type" value="Genomic_DNA"/>
</dbReference>
<dbReference type="InterPro" id="IPR046341">
    <property type="entry name" value="SET_dom_sf"/>
</dbReference>
<evidence type="ECO:0000259" key="6">
    <source>
        <dbReference type="PROSITE" id="PS50280"/>
    </source>
</evidence>
<evidence type="ECO:0000256" key="3">
    <source>
        <dbReference type="ARBA" id="ARBA00022603"/>
    </source>
</evidence>
<organism evidence="8 9">
    <name type="scientific">Paraburkholderia lacunae</name>
    <dbReference type="NCBI Taxonomy" id="2211104"/>
    <lineage>
        <taxon>Bacteria</taxon>
        <taxon>Pseudomonadati</taxon>
        <taxon>Pseudomonadota</taxon>
        <taxon>Betaproteobacteria</taxon>
        <taxon>Burkholderiales</taxon>
        <taxon>Burkholderiaceae</taxon>
        <taxon>Paraburkholderia</taxon>
    </lineage>
</organism>
<dbReference type="SMART" id="SM00317">
    <property type="entry name" value="SET"/>
    <property type="match status" value="1"/>
</dbReference>
<keyword evidence="3 8" id="KW-0489">Methyltransferase</keyword>
<evidence type="ECO:0000256" key="2">
    <source>
        <dbReference type="ARBA" id="ARBA00022454"/>
    </source>
</evidence>
<dbReference type="Gene3D" id="2.170.270.10">
    <property type="entry name" value="SET domain"/>
    <property type="match status" value="1"/>
</dbReference>
<dbReference type="PROSITE" id="PS50280">
    <property type="entry name" value="SET"/>
    <property type="match status" value="1"/>
</dbReference>
<evidence type="ECO:0000259" key="7">
    <source>
        <dbReference type="PROSITE" id="PS50868"/>
    </source>
</evidence>
<evidence type="ECO:0000313" key="9">
    <source>
        <dbReference type="Proteomes" id="UP000254875"/>
    </source>
</evidence>
<dbReference type="InterPro" id="IPR001214">
    <property type="entry name" value="SET_dom"/>
</dbReference>
<reference evidence="9" key="1">
    <citation type="submission" date="2018-05" db="EMBL/GenBank/DDBJ databases">
        <authorList>
            <person name="Feng T."/>
        </authorList>
    </citation>
    <scope>NUCLEOTIDE SEQUENCE [LARGE SCALE GENOMIC DNA]</scope>
    <source>
        <strain evidence="9">S27</strain>
    </source>
</reference>
<evidence type="ECO:0000256" key="4">
    <source>
        <dbReference type="ARBA" id="ARBA00022679"/>
    </source>
</evidence>